<dbReference type="RefSeq" id="WP_166250701.1">
    <property type="nucleotide sequence ID" value="NZ_JAAMOW010000001.1"/>
</dbReference>
<protein>
    <recommendedName>
        <fullName evidence="4">Alpha,alpha-trehalase</fullName>
    </recommendedName>
</protein>
<dbReference type="Pfam" id="PF01204">
    <property type="entry name" value="Trehalase"/>
    <property type="match status" value="1"/>
</dbReference>
<dbReference type="PANTHER" id="PTHR23403">
    <property type="entry name" value="TREHALASE"/>
    <property type="match status" value="1"/>
</dbReference>
<gene>
    <name evidence="2" type="ORF">G7Y85_00725</name>
</gene>
<dbReference type="SUPFAM" id="SSF48208">
    <property type="entry name" value="Six-hairpin glycosidases"/>
    <property type="match status" value="1"/>
</dbReference>
<dbReference type="AlphaFoldDB" id="A0A6M2BMF3"/>
<feature type="region of interest" description="Disordered" evidence="1">
    <location>
        <begin position="48"/>
        <end position="71"/>
    </location>
</feature>
<organism evidence="2 3">
    <name type="scientific">Solimonas terrae</name>
    <dbReference type="NCBI Taxonomy" id="1396819"/>
    <lineage>
        <taxon>Bacteria</taxon>
        <taxon>Pseudomonadati</taxon>
        <taxon>Pseudomonadota</taxon>
        <taxon>Gammaproteobacteria</taxon>
        <taxon>Nevskiales</taxon>
        <taxon>Nevskiaceae</taxon>
        <taxon>Solimonas</taxon>
    </lineage>
</organism>
<dbReference type="GO" id="GO:0004555">
    <property type="term" value="F:alpha,alpha-trehalase activity"/>
    <property type="evidence" value="ECO:0007669"/>
    <property type="project" value="InterPro"/>
</dbReference>
<dbReference type="Gene3D" id="1.50.10.10">
    <property type="match status" value="1"/>
</dbReference>
<evidence type="ECO:0000313" key="2">
    <source>
        <dbReference type="EMBL" id="NGY03279.1"/>
    </source>
</evidence>
<dbReference type="InterPro" id="IPR001661">
    <property type="entry name" value="Glyco_hydro_37"/>
</dbReference>
<proteinExistence type="predicted"/>
<dbReference type="PANTHER" id="PTHR23403:SF1">
    <property type="entry name" value="TREHALASE"/>
    <property type="match status" value="1"/>
</dbReference>
<evidence type="ECO:0000256" key="1">
    <source>
        <dbReference type="SAM" id="MobiDB-lite"/>
    </source>
</evidence>
<comment type="caution">
    <text evidence="2">The sequence shown here is derived from an EMBL/GenBank/DDBJ whole genome shotgun (WGS) entry which is preliminary data.</text>
</comment>
<dbReference type="Proteomes" id="UP000472676">
    <property type="component" value="Unassembled WGS sequence"/>
</dbReference>
<dbReference type="PRINTS" id="PR00744">
    <property type="entry name" value="GLHYDRLASE37"/>
</dbReference>
<name>A0A6M2BMF3_9GAMM</name>
<dbReference type="InterPro" id="IPR008928">
    <property type="entry name" value="6-hairpin_glycosidase_sf"/>
</dbReference>
<sequence>MSVDVAHAFEWSVADDGVLGAADRAEIQARADWARGLLNRVRHPSVPAATQLHLPRSAPTPVNGRSDPSPGLASPLIEEARILRLHDDFKSLSDLHRRDHDSDWIAHWQSAFAGLNTIAPQQRLAARRELLQRYLASAYQAEDDLAGIEPERVRPLWVLEHPDAGMRAAFAHIETQWGKLVKTSVGARGSSLLHTPYPFLIPAGRFREAYYWDTAFGIDGLIATGRLELAQMQADNFLELIRRFGFVPNGNRDYYLSRSQPPLSSRLIRTVVAASAAEYRRHGDAERSANLLRWVRERAVPLLASEFLDFWSDPQTRYDAATGLHHHWDALDVKRPERYSEDDETALGKSLRDVRAMAESGLDFTVLYSGASGRNEMSAFAPVMLNALLAQFAADVAWLAEFGGLAEPQHRYARLAAERRTAIDRHLWDDAGGYYRSLHLETRQPSQGIGFTVFAPLFAGIASPGQAQRVLQAARPLLRRGGIAGSNRFESLQQWDGDNGWAPAQLMAVSGLRRHGFEAAARDIAQRWIAALTAVFAKHGSFFERINVATLDLPVRKGHQYPVQEGFLWTNSSFAWMATEVLGHPLKPIVEPSTPHTGHASAAAS</sequence>
<evidence type="ECO:0008006" key="4">
    <source>
        <dbReference type="Google" id="ProtNLM"/>
    </source>
</evidence>
<reference evidence="2 3" key="1">
    <citation type="journal article" date="2014" name="Int. J. Syst. Evol. Microbiol.">
        <title>Solimonas terrae sp. nov., isolated from soil.</title>
        <authorList>
            <person name="Kim S.J."/>
            <person name="Moon J.Y."/>
            <person name="Weon H.Y."/>
            <person name="Ahn J.H."/>
            <person name="Chen W.M."/>
            <person name="Kwon S.W."/>
        </authorList>
    </citation>
    <scope>NUCLEOTIDE SEQUENCE [LARGE SCALE GENOMIC DNA]</scope>
    <source>
        <strain evidence="2 3">KIS83-12</strain>
    </source>
</reference>
<keyword evidence="3" id="KW-1185">Reference proteome</keyword>
<dbReference type="EMBL" id="JAAMOW010000001">
    <property type="protein sequence ID" value="NGY03279.1"/>
    <property type="molecule type" value="Genomic_DNA"/>
</dbReference>
<dbReference type="GO" id="GO:0005993">
    <property type="term" value="P:trehalose catabolic process"/>
    <property type="evidence" value="ECO:0007669"/>
    <property type="project" value="TreeGrafter"/>
</dbReference>
<dbReference type="InterPro" id="IPR012341">
    <property type="entry name" value="6hp_glycosidase-like_sf"/>
</dbReference>
<accession>A0A6M2BMF3</accession>
<evidence type="ECO:0000313" key="3">
    <source>
        <dbReference type="Proteomes" id="UP000472676"/>
    </source>
</evidence>